<evidence type="ECO:0000256" key="5">
    <source>
        <dbReference type="ARBA" id="ARBA00022792"/>
    </source>
</evidence>
<keyword evidence="10" id="KW-0472">Membrane</keyword>
<keyword evidence="3 13" id="KW-0813">Transport</keyword>
<comment type="subunit">
    <text evidence="13">Heterohexamer.</text>
</comment>
<keyword evidence="4" id="KW-0479">Metal-binding</keyword>
<evidence type="ECO:0000256" key="8">
    <source>
        <dbReference type="ARBA" id="ARBA00023010"/>
    </source>
</evidence>
<evidence type="ECO:0000256" key="3">
    <source>
        <dbReference type="ARBA" id="ARBA00022448"/>
    </source>
</evidence>
<dbReference type="GO" id="GO:0005743">
    <property type="term" value="C:mitochondrial inner membrane"/>
    <property type="evidence" value="ECO:0007669"/>
    <property type="project" value="UniProtKB-SubCell"/>
</dbReference>
<dbReference type="EMBL" id="JH173115">
    <property type="protein sequence ID" value="EHB15836.1"/>
    <property type="molecule type" value="Genomic_DNA"/>
</dbReference>
<keyword evidence="7 13" id="KW-0653">Protein transport</keyword>
<evidence type="ECO:0000313" key="16">
    <source>
        <dbReference type="Proteomes" id="UP000006813"/>
    </source>
</evidence>
<dbReference type="OMA" id="MADATEY"/>
<keyword evidence="6" id="KW-0862">Zinc</keyword>
<dbReference type="GO" id="GO:0072655">
    <property type="term" value="P:establishment of protein localization to mitochondrion"/>
    <property type="evidence" value="ECO:0007669"/>
    <property type="project" value="UniProtKB-ARBA"/>
</dbReference>
<keyword evidence="9 13" id="KW-0496">Mitochondrion</keyword>
<evidence type="ECO:0000256" key="7">
    <source>
        <dbReference type="ARBA" id="ARBA00022927"/>
    </source>
</evidence>
<dbReference type="InterPro" id="IPR035427">
    <property type="entry name" value="Tim10-like_dom_sf"/>
</dbReference>
<comment type="domain">
    <text evidence="13">The twin CX3C motif contains 4 conserved Cys residues that form 2 disulfide bonds in the mitochondrial intermembrane space.</text>
</comment>
<comment type="subcellular location">
    <subcellularLocation>
        <location evidence="1 13">Mitochondrion inner membrane</location>
        <topology evidence="1 13">Peripheral membrane protein</topology>
        <orientation evidence="1 13">Intermembrane side</orientation>
    </subcellularLocation>
</comment>
<dbReference type="Proteomes" id="UP000006813">
    <property type="component" value="Unassembled WGS sequence"/>
</dbReference>
<dbReference type="GO" id="GO:0015031">
    <property type="term" value="P:protein transport"/>
    <property type="evidence" value="ECO:0007669"/>
    <property type="project" value="UniProtKB-KW"/>
</dbReference>
<evidence type="ECO:0000256" key="6">
    <source>
        <dbReference type="ARBA" id="ARBA00022833"/>
    </source>
</evidence>
<accession>G5C2S5</accession>
<evidence type="ECO:0000313" key="15">
    <source>
        <dbReference type="EMBL" id="EHB15836.1"/>
    </source>
</evidence>
<dbReference type="InParanoid" id="G5C2S5"/>
<keyword evidence="12 13" id="KW-0143">Chaperone</keyword>
<evidence type="ECO:0000256" key="12">
    <source>
        <dbReference type="ARBA" id="ARBA00023186"/>
    </source>
</evidence>
<dbReference type="STRING" id="10181.G5C2S5"/>
<protein>
    <recommendedName>
        <fullName evidence="13">Mitochondrial import inner membrane translocase subunit</fullName>
    </recommendedName>
</protein>
<evidence type="ECO:0000256" key="10">
    <source>
        <dbReference type="ARBA" id="ARBA00023136"/>
    </source>
</evidence>
<dbReference type="InterPro" id="IPR004217">
    <property type="entry name" value="Tim10-like"/>
</dbReference>
<feature type="domain" description="Tim10-like" evidence="14">
    <location>
        <begin position="22"/>
        <end position="81"/>
    </location>
</feature>
<evidence type="ECO:0000256" key="4">
    <source>
        <dbReference type="ARBA" id="ARBA00022723"/>
    </source>
</evidence>
<dbReference type="FunFam" id="1.10.287.810:FF:000003">
    <property type="entry name" value="Mitochondrial import inner membrane translocase subunit TIM8"/>
    <property type="match status" value="1"/>
</dbReference>
<dbReference type="GO" id="GO:0046872">
    <property type="term" value="F:metal ion binding"/>
    <property type="evidence" value="ECO:0007669"/>
    <property type="project" value="UniProtKB-KW"/>
</dbReference>
<evidence type="ECO:0000256" key="9">
    <source>
        <dbReference type="ARBA" id="ARBA00023128"/>
    </source>
</evidence>
<evidence type="ECO:0000256" key="1">
    <source>
        <dbReference type="ARBA" id="ARBA00004137"/>
    </source>
</evidence>
<dbReference type="Gene3D" id="1.10.287.810">
    <property type="entry name" value="Mitochondrial import inner membrane translocase subunit tim13 like domains"/>
    <property type="match status" value="1"/>
</dbReference>
<evidence type="ECO:0000259" key="14">
    <source>
        <dbReference type="Pfam" id="PF02953"/>
    </source>
</evidence>
<gene>
    <name evidence="15" type="ORF">GW7_14136</name>
</gene>
<sequence>MDSSSSSSAAGLGTVDPQLQHFIEVETQKQRFQQLVHQMTELCWEKCMDKPGPKLDSRAESFFVNCVERFITSQFILNRLEQTQKSKPVFSESLSD</sequence>
<keyword evidence="5 13" id="KW-0999">Mitochondrion inner membrane</keyword>
<comment type="similarity">
    <text evidence="2 13">Belongs to the small Tim family.</text>
</comment>
<dbReference type="eggNOG" id="KOG3489">
    <property type="taxonomic scope" value="Eukaryota"/>
</dbReference>
<dbReference type="AlphaFoldDB" id="G5C2S5"/>
<keyword evidence="8 13" id="KW-0811">Translocation</keyword>
<evidence type="ECO:0000256" key="2">
    <source>
        <dbReference type="ARBA" id="ARBA00006720"/>
    </source>
</evidence>
<proteinExistence type="inferred from homology"/>
<organism evidence="15 16">
    <name type="scientific">Heterocephalus glaber</name>
    <name type="common">Naked mole rat</name>
    <dbReference type="NCBI Taxonomy" id="10181"/>
    <lineage>
        <taxon>Eukaryota</taxon>
        <taxon>Metazoa</taxon>
        <taxon>Chordata</taxon>
        <taxon>Craniata</taxon>
        <taxon>Vertebrata</taxon>
        <taxon>Euteleostomi</taxon>
        <taxon>Mammalia</taxon>
        <taxon>Eutheria</taxon>
        <taxon>Euarchontoglires</taxon>
        <taxon>Glires</taxon>
        <taxon>Rodentia</taxon>
        <taxon>Hystricomorpha</taxon>
        <taxon>Bathyergidae</taxon>
        <taxon>Heterocephalus</taxon>
    </lineage>
</organism>
<reference evidence="15 16" key="1">
    <citation type="journal article" date="2011" name="Nature">
        <title>Genome sequencing reveals insights into physiology and longevity of the naked mole rat.</title>
        <authorList>
            <person name="Kim E.B."/>
            <person name="Fang X."/>
            <person name="Fushan A.A."/>
            <person name="Huang Z."/>
            <person name="Lobanov A.V."/>
            <person name="Han L."/>
            <person name="Marino S.M."/>
            <person name="Sun X."/>
            <person name="Turanov A.A."/>
            <person name="Yang P."/>
            <person name="Yim S.H."/>
            <person name="Zhao X."/>
            <person name="Kasaikina M.V."/>
            <person name="Stoletzki N."/>
            <person name="Peng C."/>
            <person name="Polak P."/>
            <person name="Xiong Z."/>
            <person name="Kiezun A."/>
            <person name="Zhu Y."/>
            <person name="Chen Y."/>
            <person name="Kryukov G.V."/>
            <person name="Zhang Q."/>
            <person name="Peshkin L."/>
            <person name="Yang L."/>
            <person name="Bronson R.T."/>
            <person name="Buffenstein R."/>
            <person name="Wang B."/>
            <person name="Han C."/>
            <person name="Li Q."/>
            <person name="Chen L."/>
            <person name="Zhao W."/>
            <person name="Sunyaev S.R."/>
            <person name="Park T.J."/>
            <person name="Zhang G."/>
            <person name="Wang J."/>
            <person name="Gladyshev V.N."/>
        </authorList>
    </citation>
    <scope>NUCLEOTIDE SEQUENCE [LARGE SCALE GENOMIC DNA]</scope>
</reference>
<keyword evidence="11 13" id="KW-1015">Disulfide bond</keyword>
<evidence type="ECO:0000256" key="13">
    <source>
        <dbReference type="RuleBase" id="RU367043"/>
    </source>
</evidence>
<name>G5C2S5_HETGA</name>
<comment type="function">
    <text evidence="13">Mitochondrial intermembrane chaperone that participates in the import and insertion of some multi-pass transmembrane proteins into the mitochondrial inner membrane. Also required for the transfer of beta-barrel precursors from the TOM complex to the sorting and assembly machinery (SAM complex) of the outer membrane. Acts as a chaperone-like protein that protects the hydrophobic precursors from aggregation and guide them through the mitochondrial intermembrane space.</text>
</comment>
<dbReference type="SUPFAM" id="SSF144122">
    <property type="entry name" value="Tim10-like"/>
    <property type="match status" value="1"/>
</dbReference>
<dbReference type="Pfam" id="PF02953">
    <property type="entry name" value="zf-Tim10_DDP"/>
    <property type="match status" value="1"/>
</dbReference>
<evidence type="ECO:0000256" key="11">
    <source>
        <dbReference type="ARBA" id="ARBA00023157"/>
    </source>
</evidence>